<dbReference type="EMBL" id="CP071868">
    <property type="protein sequence ID" value="QTE30366.1"/>
    <property type="molecule type" value="Genomic_DNA"/>
</dbReference>
<feature type="compositionally biased region" description="Gly residues" evidence="1">
    <location>
        <begin position="607"/>
        <end position="625"/>
    </location>
</feature>
<gene>
    <name evidence="6" type="ORF">J4E96_05060</name>
</gene>
<keyword evidence="2" id="KW-0812">Transmembrane</keyword>
<evidence type="ECO:0000313" key="7">
    <source>
        <dbReference type="Proteomes" id="UP000663937"/>
    </source>
</evidence>
<accession>A0A8A4ZIM6</accession>
<evidence type="ECO:0000259" key="4">
    <source>
        <dbReference type="Pfam" id="PF09972"/>
    </source>
</evidence>
<keyword evidence="2" id="KW-1133">Transmembrane helix</keyword>
<keyword evidence="2" id="KW-0472">Membrane</keyword>
<dbReference type="Proteomes" id="UP000663937">
    <property type="component" value="Chromosome"/>
</dbReference>
<feature type="transmembrane region" description="Helical" evidence="2">
    <location>
        <begin position="468"/>
        <end position="486"/>
    </location>
</feature>
<evidence type="ECO:0000256" key="3">
    <source>
        <dbReference type="SAM" id="SignalP"/>
    </source>
</evidence>
<dbReference type="AlphaFoldDB" id="A0A8A4ZIM6"/>
<feature type="region of interest" description="Disordered" evidence="1">
    <location>
        <begin position="595"/>
        <end position="625"/>
    </location>
</feature>
<proteinExistence type="predicted"/>
<dbReference type="RefSeq" id="WP_227424695.1">
    <property type="nucleotide sequence ID" value="NZ_CP071868.1"/>
</dbReference>
<feature type="chain" id="PRO_5035172334" evidence="3">
    <location>
        <begin position="37"/>
        <end position="625"/>
    </location>
</feature>
<protein>
    <submittedName>
        <fullName evidence="6">DUF2207 domain-containing protein</fullName>
    </submittedName>
</protein>
<evidence type="ECO:0000256" key="1">
    <source>
        <dbReference type="SAM" id="MobiDB-lite"/>
    </source>
</evidence>
<evidence type="ECO:0000313" key="6">
    <source>
        <dbReference type="EMBL" id="QTE30366.1"/>
    </source>
</evidence>
<dbReference type="KEGG" id="psic:J4E96_05060"/>
<dbReference type="InterPro" id="IPR048389">
    <property type="entry name" value="YciQ-like_C"/>
</dbReference>
<name>A0A8A4ZIM6_9MICO</name>
<keyword evidence="3" id="KW-0732">Signal</keyword>
<evidence type="ECO:0000256" key="2">
    <source>
        <dbReference type="SAM" id="Phobius"/>
    </source>
</evidence>
<sequence length="625" mass="65712">MTADGRRRRAPLRTRLGLVLVVAAGALGAAALPAHAASSGNEITRYDAQVDLAADGTMSVALDFDFDFGGDPGHGPYLTLPTAQRFSSEYDRVYEITDVQATSDDDAAAPADVDLTEENGWLQIRIGDPDKDDVSGVHRYEVTYTMRGLVNAADSTNAGDELYWNVIGDQWEIPLADLTVTVSGPAAVDQVACFAGSTGSGSACDDAVAEGTVARFAQGVVSPGQALTVAASYPAGTFTDAGPILRERWAPDRAFSVTPWTGTAAAVVLLGGLGLVLGRSRQRGRDEQYLDQVPGLSPQDGQPGAVGPRDRRTPIAVHFTPPPDLRAGQLGTLIDERADPRDVTATIVDLAVRGYLRVEQVAEANVVGRGADWQLVRLRTATAELAPYERTLFDAIFDDRKRITLSELKTTFAASMATVQKELYEDVTTRGWFRGNPSTVRTRWYVAGAGLLVLGLGLTVVLAALTHWGIVGLAATVVGAAVLVAARSAPARTATGTAVLAQTLGFRQYLATAEAEQLRFEEGEDLFSRYLPYAIVFGLTERWAGVFARLAEQGRAVAEPTWYVGPGYHVGAFWLASNSFGQAVEGFSAIATQSMSAPTPGSSGSSGFSGGFSGGGGGGGGGGGW</sequence>
<feature type="transmembrane region" description="Helical" evidence="2">
    <location>
        <begin position="444"/>
        <end position="462"/>
    </location>
</feature>
<keyword evidence="7" id="KW-1185">Reference proteome</keyword>
<feature type="domain" description="DUF2207" evidence="4">
    <location>
        <begin position="42"/>
        <end position="232"/>
    </location>
</feature>
<organism evidence="6 7">
    <name type="scientific">Pengzhenrongella sicca</name>
    <dbReference type="NCBI Taxonomy" id="2819238"/>
    <lineage>
        <taxon>Bacteria</taxon>
        <taxon>Bacillati</taxon>
        <taxon>Actinomycetota</taxon>
        <taxon>Actinomycetes</taxon>
        <taxon>Micrococcales</taxon>
        <taxon>Pengzhenrongella</taxon>
    </lineage>
</organism>
<dbReference type="InterPro" id="IPR018702">
    <property type="entry name" value="DUF2207"/>
</dbReference>
<feature type="region of interest" description="Disordered" evidence="1">
    <location>
        <begin position="287"/>
        <end position="321"/>
    </location>
</feature>
<feature type="domain" description="Predicted membrane protein YciQ-like C-terminal" evidence="5">
    <location>
        <begin position="320"/>
        <end position="545"/>
    </location>
</feature>
<dbReference type="Pfam" id="PF20990">
    <property type="entry name" value="DUF2207_C"/>
    <property type="match status" value="1"/>
</dbReference>
<dbReference type="Pfam" id="PF09972">
    <property type="entry name" value="DUF2207"/>
    <property type="match status" value="1"/>
</dbReference>
<feature type="signal peptide" evidence="3">
    <location>
        <begin position="1"/>
        <end position="36"/>
    </location>
</feature>
<reference evidence="6" key="1">
    <citation type="submission" date="2021-03" db="EMBL/GenBank/DDBJ databases">
        <title>Pengzhenrongella sicca gen. nov., sp. nov., a new member of suborder Micrococcineae isolated from High-Arctic tundra soil.</title>
        <authorList>
            <person name="Peng F."/>
        </authorList>
    </citation>
    <scope>NUCLEOTIDE SEQUENCE</scope>
    <source>
        <strain evidence="6">LRZ-2</strain>
    </source>
</reference>
<evidence type="ECO:0000259" key="5">
    <source>
        <dbReference type="Pfam" id="PF20990"/>
    </source>
</evidence>
<feature type="transmembrane region" description="Helical" evidence="2">
    <location>
        <begin position="260"/>
        <end position="278"/>
    </location>
</feature>